<feature type="region of interest" description="Disordered" evidence="1">
    <location>
        <begin position="278"/>
        <end position="312"/>
    </location>
</feature>
<dbReference type="InterPro" id="IPR027450">
    <property type="entry name" value="AlkB-like"/>
</dbReference>
<evidence type="ECO:0000256" key="1">
    <source>
        <dbReference type="SAM" id="MobiDB-lite"/>
    </source>
</evidence>
<dbReference type="AlphaFoldDB" id="A0A813DKH5"/>
<accession>A0A813DKH5</accession>
<dbReference type="OrthoDB" id="409704at2759"/>
<evidence type="ECO:0000259" key="2">
    <source>
        <dbReference type="PROSITE" id="PS51471"/>
    </source>
</evidence>
<keyword evidence="4" id="KW-1185">Reference proteome</keyword>
<dbReference type="EMBL" id="CAJNNV010003107">
    <property type="protein sequence ID" value="CAE8588377.1"/>
    <property type="molecule type" value="Genomic_DNA"/>
</dbReference>
<comment type="caution">
    <text evidence="3">The sequence shown here is derived from an EMBL/GenBank/DDBJ whole genome shotgun (WGS) entry which is preliminary data.</text>
</comment>
<protein>
    <recommendedName>
        <fullName evidence="2">Fe2OG dioxygenase domain-containing protein</fullName>
    </recommendedName>
</protein>
<dbReference type="InterPro" id="IPR037151">
    <property type="entry name" value="AlkB-like_sf"/>
</dbReference>
<dbReference type="SUPFAM" id="SSF51197">
    <property type="entry name" value="Clavaminate synthase-like"/>
    <property type="match status" value="1"/>
</dbReference>
<evidence type="ECO:0000313" key="4">
    <source>
        <dbReference type="Proteomes" id="UP000654075"/>
    </source>
</evidence>
<dbReference type="Proteomes" id="UP000654075">
    <property type="component" value="Unassembled WGS sequence"/>
</dbReference>
<evidence type="ECO:0000313" key="3">
    <source>
        <dbReference type="EMBL" id="CAE8588377.1"/>
    </source>
</evidence>
<reference evidence="3" key="1">
    <citation type="submission" date="2021-02" db="EMBL/GenBank/DDBJ databases">
        <authorList>
            <person name="Dougan E. K."/>
            <person name="Rhodes N."/>
            <person name="Thang M."/>
            <person name="Chan C."/>
        </authorList>
    </citation>
    <scope>NUCLEOTIDE SEQUENCE</scope>
</reference>
<proteinExistence type="predicted"/>
<dbReference type="PANTHER" id="PTHR42256:SF1">
    <property type="entry name" value="FE2OG DIOXYGENASE DOMAIN-CONTAINING PROTEIN"/>
    <property type="match status" value="1"/>
</dbReference>
<organism evidence="3 4">
    <name type="scientific">Polarella glacialis</name>
    <name type="common">Dinoflagellate</name>
    <dbReference type="NCBI Taxonomy" id="89957"/>
    <lineage>
        <taxon>Eukaryota</taxon>
        <taxon>Sar</taxon>
        <taxon>Alveolata</taxon>
        <taxon>Dinophyceae</taxon>
        <taxon>Suessiales</taxon>
        <taxon>Suessiaceae</taxon>
        <taxon>Polarella</taxon>
    </lineage>
</organism>
<feature type="domain" description="Fe2OG dioxygenase" evidence="2">
    <location>
        <begin position="50"/>
        <end position="154"/>
    </location>
</feature>
<dbReference type="PROSITE" id="PS51471">
    <property type="entry name" value="FE2OG_OXY"/>
    <property type="match status" value="1"/>
</dbReference>
<dbReference type="Pfam" id="PF13532">
    <property type="entry name" value="2OG-FeII_Oxy_2"/>
    <property type="match status" value="1"/>
</dbReference>
<feature type="compositionally biased region" description="Polar residues" evidence="1">
    <location>
        <begin position="232"/>
        <end position="245"/>
    </location>
</feature>
<dbReference type="InterPro" id="IPR005123">
    <property type="entry name" value="Oxoglu/Fe-dep_dioxygenase_dom"/>
</dbReference>
<name>A0A813DKH5_POLGL</name>
<feature type="non-terminal residue" evidence="3">
    <location>
        <position position="312"/>
    </location>
</feature>
<dbReference type="Gene3D" id="2.60.120.590">
    <property type="entry name" value="Alpha-ketoglutarate-dependent dioxygenase AlkB-like"/>
    <property type="match status" value="1"/>
</dbReference>
<dbReference type="PANTHER" id="PTHR42256">
    <property type="entry name" value="OXOGLUTARATE/IRON-DEPENDENT DIOXYGENASE"/>
    <property type="match status" value="1"/>
</dbReference>
<feature type="non-terminal residue" evidence="3">
    <location>
        <position position="1"/>
    </location>
</feature>
<gene>
    <name evidence="3" type="ORF">PGLA1383_LOCUS7178</name>
</gene>
<feature type="region of interest" description="Disordered" evidence="1">
    <location>
        <begin position="224"/>
        <end position="245"/>
    </location>
</feature>
<sequence length="312" mass="33788">AVARDIEAAGYKKQGDALGLHRSRRHLQIWGDALSGSKPFACLVTHVLAMFDLTLVDCWANLYRQGDDMKSMHHDNYQDRTPRPTVTIGISLGQARELAFQNASTNREHLVPQENGDVFAFDEPFNNLFKHGVPAARPGTAPGKRISVILWACEQEHVPRALRAKNPGMREVIPLEVDWDAWDGCGFGHLSRGSRRAQHPGTVPWTGDQLNLFLESLSPSTASSAAAPRALQESSGETSRGVQQLSSAALPTLSGGTDGSDYSPAEVQELVRLLGHLANADPAGGPREEVKATKPLTASAPATSFYTALRRP</sequence>